<dbReference type="AlphaFoldDB" id="A0A5P1D9Q0"/>
<gene>
    <name evidence="3" type="ORF">FRT59_09280</name>
    <name evidence="2" type="ORF">JJD71_05415</name>
</gene>
<feature type="transmembrane region" description="Helical" evidence="1">
    <location>
        <begin position="56"/>
        <end position="74"/>
    </location>
</feature>
<protein>
    <submittedName>
        <fullName evidence="3">Uncharacterized protein</fullName>
    </submittedName>
</protein>
<organism evidence="3 4">
    <name type="scientific">Pseudomonas haemolytica</name>
    <dbReference type="NCBI Taxonomy" id="2600065"/>
    <lineage>
        <taxon>Bacteria</taxon>
        <taxon>Pseudomonadati</taxon>
        <taxon>Pseudomonadota</taxon>
        <taxon>Gammaproteobacteria</taxon>
        <taxon>Pseudomonadales</taxon>
        <taxon>Pseudomonadaceae</taxon>
        <taxon>Pseudomonas</taxon>
    </lineage>
</organism>
<name>A0A5P1D9Q0_9PSED</name>
<dbReference type="RefSeq" id="WP_153871017.1">
    <property type="nucleotide sequence ID" value="NZ_JAEKCT010000002.1"/>
</dbReference>
<dbReference type="Proteomes" id="UP000620382">
    <property type="component" value="Unassembled WGS sequence"/>
</dbReference>
<evidence type="ECO:0000256" key="1">
    <source>
        <dbReference type="SAM" id="Phobius"/>
    </source>
</evidence>
<evidence type="ECO:0000313" key="3">
    <source>
        <dbReference type="EMBL" id="MRJ37152.1"/>
    </source>
</evidence>
<sequence>MSKLSSIFNLWGPTICGTFLAYFLGKGAFDGIGQAFERSWASTLQWSIEPVFYPRWVVLVGVVSIFIGGVYLFWKQYKRMNEVEKSHHELITALDTAFKEAAENLQRD</sequence>
<keyword evidence="5" id="KW-1185">Reference proteome</keyword>
<feature type="transmembrane region" description="Helical" evidence="1">
    <location>
        <begin position="7"/>
        <end position="25"/>
    </location>
</feature>
<keyword evidence="1" id="KW-1133">Transmembrane helix</keyword>
<reference evidence="2 5" key="2">
    <citation type="submission" date="2021-01" db="EMBL/GenBank/DDBJ databases">
        <title>Antibiotic resistance and phylogeny of Pseudomonas spp. isolated over three decades from chicken meat in the Norwegian food chain.</title>
        <authorList>
            <person name="Moen B."/>
        </authorList>
    </citation>
    <scope>NUCLEOTIDE SEQUENCE [LARGE SCALE GENOMIC DNA]</scope>
    <source>
        <strain evidence="2 5">MF6766</strain>
    </source>
</reference>
<dbReference type="Proteomes" id="UP000408764">
    <property type="component" value="Unassembled WGS sequence"/>
</dbReference>
<proteinExistence type="predicted"/>
<evidence type="ECO:0000313" key="2">
    <source>
        <dbReference type="EMBL" id="MBK3458494.1"/>
    </source>
</evidence>
<evidence type="ECO:0000313" key="5">
    <source>
        <dbReference type="Proteomes" id="UP000620382"/>
    </source>
</evidence>
<dbReference type="EMBL" id="VOIW01000002">
    <property type="protein sequence ID" value="MRJ37152.1"/>
    <property type="molecule type" value="Genomic_DNA"/>
</dbReference>
<accession>A0A5P1D9Q0</accession>
<comment type="caution">
    <text evidence="3">The sequence shown here is derived from an EMBL/GenBank/DDBJ whole genome shotgun (WGS) entry which is preliminary data.</text>
</comment>
<reference evidence="3 4" key="1">
    <citation type="submission" date="2019-08" db="EMBL/GenBank/DDBJ databases">
        <title>Pseudomonas haemolytica sp. nov. isolated from raw milk and skim milk concentrate.</title>
        <authorList>
            <person name="Hofmann K."/>
            <person name="Huptas C."/>
            <person name="Doll E."/>
            <person name="Scherer S."/>
            <person name="Wenning M."/>
        </authorList>
    </citation>
    <scope>NUCLEOTIDE SEQUENCE [LARGE SCALE GENOMIC DNA]</scope>
    <source>
        <strain evidence="3 4">DSM 108987</strain>
    </source>
</reference>
<keyword evidence="1" id="KW-0812">Transmembrane</keyword>
<dbReference type="EMBL" id="JAENSR010000001">
    <property type="protein sequence ID" value="MBK3458494.1"/>
    <property type="molecule type" value="Genomic_DNA"/>
</dbReference>
<keyword evidence="1" id="KW-0472">Membrane</keyword>
<evidence type="ECO:0000313" key="4">
    <source>
        <dbReference type="Proteomes" id="UP000408764"/>
    </source>
</evidence>